<dbReference type="AlphaFoldDB" id="A0AAQ3EXQ1"/>
<protein>
    <submittedName>
        <fullName evidence="2">Uncharacterized protein</fullName>
    </submittedName>
</protein>
<reference evidence="2 5" key="1">
    <citation type="submission" date="2022-12" db="EMBL/GenBank/DDBJ databases">
        <title>Assessment of beneficial effects and identification of host adaptation-associated genes of Ligilactobacillus salivarius isolated from Meles meles.</title>
        <authorList>
            <person name="Wang Y."/>
        </authorList>
    </citation>
    <scope>NUCLEOTIDE SEQUENCE [LARGE SCALE GENOMIC DNA]</scope>
    <source>
        <strain evidence="2 5">S35</strain>
    </source>
</reference>
<dbReference type="RefSeq" id="WP_283473012.1">
    <property type="nucleotide sequence ID" value="NZ_CP114501.1"/>
</dbReference>
<proteinExistence type="predicted"/>
<sequence length="62" mass="7038">MEEQEIVEVKANKERKAVAKSKTTSLKVDAEIKLDKVKISLYHGVNTEVLHDVWGLIKKYVG</sequence>
<evidence type="ECO:0000313" key="3">
    <source>
        <dbReference type="EMBL" id="WHS17547.1"/>
    </source>
</evidence>
<accession>A0AAQ3EXQ1</accession>
<dbReference type="EMBL" id="CP114509">
    <property type="protein sequence ID" value="WHS17842.1"/>
    <property type="molecule type" value="Genomic_DNA"/>
</dbReference>
<evidence type="ECO:0000313" key="5">
    <source>
        <dbReference type="Proteomes" id="UP001224533"/>
    </source>
</evidence>
<evidence type="ECO:0000313" key="2">
    <source>
        <dbReference type="EMBL" id="WHS17497.1"/>
    </source>
</evidence>
<evidence type="ECO:0000313" key="4">
    <source>
        <dbReference type="EMBL" id="WHS17842.1"/>
    </source>
</evidence>
<name>A0AAQ3EXQ1_9LACO</name>
<dbReference type="EMBL" id="CP114509">
    <property type="protein sequence ID" value="WHS16906.1"/>
    <property type="molecule type" value="Genomic_DNA"/>
</dbReference>
<organism evidence="2 5">
    <name type="scientific">Ligilactobacillus salivarius</name>
    <dbReference type="NCBI Taxonomy" id="1624"/>
    <lineage>
        <taxon>Bacteria</taxon>
        <taxon>Bacillati</taxon>
        <taxon>Bacillota</taxon>
        <taxon>Bacilli</taxon>
        <taxon>Lactobacillales</taxon>
        <taxon>Lactobacillaceae</taxon>
        <taxon>Ligilactobacillus</taxon>
    </lineage>
</organism>
<dbReference type="EMBL" id="CP114509">
    <property type="protein sequence ID" value="WHS17497.1"/>
    <property type="molecule type" value="Genomic_DNA"/>
</dbReference>
<evidence type="ECO:0000313" key="1">
    <source>
        <dbReference type="EMBL" id="WHS16906.1"/>
    </source>
</evidence>
<gene>
    <name evidence="4" type="ORF">O2U02_01030</name>
    <name evidence="1" type="ORF">O2U02_05215</name>
    <name evidence="2" type="ORF">O2U02_08565</name>
    <name evidence="3" type="ORF">O2U02_08840</name>
</gene>
<dbReference type="Proteomes" id="UP001224533">
    <property type="component" value="Chromosome"/>
</dbReference>
<dbReference type="EMBL" id="CP114509">
    <property type="protein sequence ID" value="WHS17547.1"/>
    <property type="molecule type" value="Genomic_DNA"/>
</dbReference>